<dbReference type="RefSeq" id="YP_010770178.1">
    <property type="nucleotide sequence ID" value="NC_074187.1"/>
</dbReference>
<dbReference type="GO" id="GO:0019028">
    <property type="term" value="C:viral capsid"/>
    <property type="evidence" value="ECO:0007669"/>
    <property type="project" value="UniProtKB-KW"/>
</dbReference>
<keyword evidence="2" id="KW-1185">Reference proteome</keyword>
<organism evidence="1 2">
    <name type="scientific">ssRNA phage SRR7976325_4</name>
    <dbReference type="NCBI Taxonomy" id="2786719"/>
    <lineage>
        <taxon>Viruses</taxon>
        <taxon>Riboviria</taxon>
        <taxon>Orthornavirae</taxon>
        <taxon>Lenarviricota</taxon>
        <taxon>Leviviricetes</taxon>
        <taxon>Timlovirales</taxon>
        <taxon>Blumeviridae</taxon>
        <taxon>Kerishovirus</taxon>
        <taxon>Kerishovirus limenecus</taxon>
    </lineage>
</organism>
<gene>
    <name evidence="1" type="primary">SRR7976325_4_2</name>
</gene>
<dbReference type="KEGG" id="vg:80399413"/>
<keyword evidence="1" id="KW-0167">Capsid protein</keyword>
<keyword evidence="1" id="KW-0946">Virion</keyword>
<evidence type="ECO:0000313" key="1">
    <source>
        <dbReference type="EMBL" id="DAD51174.1"/>
    </source>
</evidence>
<sequence>MALSLATGSAQLTAGATLTPLYVPAAYVVQNDMPGETRYANTSAPLDQPNGFRLAITNIADVFKGVPNLSPVAGQNRGGLSMLAQLTETWKIDDAADSLAPYYLPFSAHLVIKAPADALVTSAVIFDGVRRLLGTLIRNNTDALSVGINNQLHSITKW</sequence>
<dbReference type="GeneID" id="80399413"/>
<accession>A0A8S5KZN7</accession>
<protein>
    <submittedName>
        <fullName evidence="1">Coat protein</fullName>
    </submittedName>
</protein>
<evidence type="ECO:0000313" key="2">
    <source>
        <dbReference type="Proteomes" id="UP000677669"/>
    </source>
</evidence>
<dbReference type="EMBL" id="BK013742">
    <property type="protein sequence ID" value="DAD51174.1"/>
    <property type="molecule type" value="Genomic_RNA"/>
</dbReference>
<proteinExistence type="predicted"/>
<dbReference type="Proteomes" id="UP000677669">
    <property type="component" value="Segment"/>
</dbReference>
<reference evidence="1" key="1">
    <citation type="submission" date="2020-09" db="EMBL/GenBank/DDBJ databases">
        <title>Leviviricetes taxonomy.</title>
        <authorList>
            <person name="Stockdale S.R."/>
            <person name="Callanan J."/>
            <person name="Adriaenssens E.M."/>
            <person name="Kuhn J.H."/>
            <person name="Rumnieks J."/>
            <person name="Shkoporov A."/>
            <person name="Draper L.A."/>
            <person name="Ross P."/>
            <person name="Hill C."/>
        </authorList>
    </citation>
    <scope>NUCLEOTIDE SEQUENCE</scope>
</reference>
<name>A0A8S5KZN7_9VIRU</name>